<dbReference type="Gramene" id="Solyc09g056035.1.1">
    <property type="protein sequence ID" value="Solyc09g056035.1.1"/>
    <property type="gene ID" value="Solyc09g056035.1"/>
</dbReference>
<dbReference type="InParanoid" id="A0A3Q7I3F7"/>
<dbReference type="AlphaFoldDB" id="A0A3Q7I3F7"/>
<dbReference type="Proteomes" id="UP000004994">
    <property type="component" value="Chromosome 9"/>
</dbReference>
<organism evidence="1">
    <name type="scientific">Solanum lycopersicum</name>
    <name type="common">Tomato</name>
    <name type="synonym">Lycopersicon esculentum</name>
    <dbReference type="NCBI Taxonomy" id="4081"/>
    <lineage>
        <taxon>Eukaryota</taxon>
        <taxon>Viridiplantae</taxon>
        <taxon>Streptophyta</taxon>
        <taxon>Embryophyta</taxon>
        <taxon>Tracheophyta</taxon>
        <taxon>Spermatophyta</taxon>
        <taxon>Magnoliopsida</taxon>
        <taxon>eudicotyledons</taxon>
        <taxon>Gunneridae</taxon>
        <taxon>Pentapetalae</taxon>
        <taxon>asterids</taxon>
        <taxon>lamiids</taxon>
        <taxon>Solanales</taxon>
        <taxon>Solanaceae</taxon>
        <taxon>Solanoideae</taxon>
        <taxon>Solaneae</taxon>
        <taxon>Solanum</taxon>
        <taxon>Solanum subgen. Lycopersicon</taxon>
    </lineage>
</organism>
<accession>A0A3Q7I3F7</accession>
<sequence>MVYRMTLRTLQLVGRMRSSRHPLMNDLNSLIHDLCNCNDNTYINVNVTRKTLLPNPVTVYRLFAEFCKILRGAAAAGVEDALYILCGSSLA</sequence>
<dbReference type="EnsemblPlants" id="Solyc09g056035.1.1">
    <property type="protein sequence ID" value="Solyc09g056035.1.1"/>
    <property type="gene ID" value="Solyc09g056035.1"/>
</dbReference>
<reference evidence="1" key="1">
    <citation type="journal article" date="2012" name="Nature">
        <title>The tomato genome sequence provides insights into fleshy fruit evolution.</title>
        <authorList>
            <consortium name="Tomato Genome Consortium"/>
        </authorList>
    </citation>
    <scope>NUCLEOTIDE SEQUENCE [LARGE SCALE GENOMIC DNA]</scope>
    <source>
        <strain evidence="1">cv. Heinz 1706</strain>
    </source>
</reference>
<name>A0A3Q7I3F7_SOLLC</name>
<reference evidence="1" key="2">
    <citation type="submission" date="2019-01" db="UniProtKB">
        <authorList>
            <consortium name="EnsemblPlants"/>
        </authorList>
    </citation>
    <scope>IDENTIFICATION</scope>
    <source>
        <strain evidence="1">cv. Heinz 1706</strain>
    </source>
</reference>
<keyword evidence="2" id="KW-1185">Reference proteome</keyword>
<evidence type="ECO:0000313" key="1">
    <source>
        <dbReference type="EnsemblPlants" id="Solyc09g056035.1.1"/>
    </source>
</evidence>
<proteinExistence type="predicted"/>
<evidence type="ECO:0000313" key="2">
    <source>
        <dbReference type="Proteomes" id="UP000004994"/>
    </source>
</evidence>
<protein>
    <submittedName>
        <fullName evidence="1">Uncharacterized protein</fullName>
    </submittedName>
</protein>